<dbReference type="RefSeq" id="WP_156499075.1">
    <property type="nucleotide sequence ID" value="NZ_LITT01000058.1"/>
</dbReference>
<evidence type="ECO:0000313" key="1">
    <source>
        <dbReference type="EMBL" id="OAA83559.1"/>
    </source>
</evidence>
<name>A0A168LQI5_9CLOT</name>
<dbReference type="AlphaFoldDB" id="A0A168LQI5"/>
<organism evidence="1 2">
    <name type="scientific">Clostridium ljungdahlii</name>
    <dbReference type="NCBI Taxonomy" id="1538"/>
    <lineage>
        <taxon>Bacteria</taxon>
        <taxon>Bacillati</taxon>
        <taxon>Bacillota</taxon>
        <taxon>Clostridia</taxon>
        <taxon>Eubacteriales</taxon>
        <taxon>Clostridiaceae</taxon>
        <taxon>Clostridium</taxon>
    </lineage>
</organism>
<reference evidence="1 2" key="1">
    <citation type="journal article" date="2015" name="Biotechnol. Bioeng.">
        <title>Genome sequence and phenotypic characterization of Caulobacter segnis.</title>
        <authorList>
            <person name="Patel S."/>
            <person name="Fletcher B."/>
            <person name="Scott D.C."/>
            <person name="Ely B."/>
        </authorList>
    </citation>
    <scope>NUCLEOTIDE SEQUENCE [LARGE SCALE GENOMIC DNA]</scope>
    <source>
        <strain evidence="1 2">ERI-2</strain>
    </source>
</reference>
<evidence type="ECO:0000313" key="2">
    <source>
        <dbReference type="Proteomes" id="UP000077407"/>
    </source>
</evidence>
<dbReference type="EMBL" id="LITT01000058">
    <property type="protein sequence ID" value="OAA83559.1"/>
    <property type="molecule type" value="Genomic_DNA"/>
</dbReference>
<protein>
    <submittedName>
        <fullName evidence="1">Uncharacterized protein</fullName>
    </submittedName>
</protein>
<sequence>MTNQDIMEMIQELKRKRASEEELTACELTILDINNIAKSQNMKLTDRDINFIKFWME</sequence>
<dbReference type="Proteomes" id="UP000077407">
    <property type="component" value="Unassembled WGS sequence"/>
</dbReference>
<gene>
    <name evidence="1" type="ORF">WY13_03346</name>
</gene>
<proteinExistence type="predicted"/>
<accession>A0A168LQI5</accession>
<dbReference type="PATRIC" id="fig|1538.10.peg.3404"/>
<comment type="caution">
    <text evidence="1">The sequence shown here is derived from an EMBL/GenBank/DDBJ whole genome shotgun (WGS) entry which is preliminary data.</text>
</comment>